<dbReference type="AlphaFoldDB" id="K0IV58"/>
<evidence type="ECO:0000256" key="3">
    <source>
        <dbReference type="ARBA" id="ARBA00022679"/>
    </source>
</evidence>
<keyword evidence="4" id="KW-0479">Metal-binding</keyword>
<dbReference type="Gene3D" id="1.10.600.10">
    <property type="entry name" value="Farnesyl Diphosphate Synthase"/>
    <property type="match status" value="1"/>
</dbReference>
<dbReference type="GO" id="GO:0008299">
    <property type="term" value="P:isoprenoid biosynthetic process"/>
    <property type="evidence" value="ECO:0007669"/>
    <property type="project" value="InterPro"/>
</dbReference>
<dbReference type="SFLD" id="SFLDS00005">
    <property type="entry name" value="Isoprenoid_Synthase_Type_I"/>
    <property type="match status" value="1"/>
</dbReference>
<dbReference type="SUPFAM" id="SSF48576">
    <property type="entry name" value="Terpenoid synthases"/>
    <property type="match status" value="1"/>
</dbReference>
<evidence type="ECO:0000313" key="7">
    <source>
        <dbReference type="EMBL" id="BAM46200.1"/>
    </source>
</evidence>
<keyword evidence="3 6" id="KW-0808">Transferase</keyword>
<dbReference type="PROSITE" id="PS00723">
    <property type="entry name" value="POLYPRENYL_SYNTHASE_1"/>
    <property type="match status" value="1"/>
</dbReference>
<dbReference type="PANTHER" id="PTHR12001">
    <property type="entry name" value="GERANYLGERANYL PYROPHOSPHATE SYNTHASE"/>
    <property type="match status" value="1"/>
</dbReference>
<sequence length="326" mass="36845">MEIHPFWHGYPELRKRLAKVNQVIHSHIRIKDQNIKGIINDVINSGGKLLRPAYAILCSEIGPEQDEDKAIAIAAALETLHIATLVHDDVIDQAETRRGNATLHELYDNKFAIYAGDYLFSVCFSIMSSYADSLSTISYNTRSMEKILSGELEQLHSRFQPPTSVKNYLSRISGKTAHLFALSCYIGAVESKASRQIARRAWNMGHYIGMAYQITDDILDYLGDGEKMGKPVMADAKQGIYTLPLIYTMQYDKNAVTAILDKEEPLTNNDINQLMNLINQAQGIEKAQNIARRYTNKALQQLNKLPDGDYKDTLYQLTQQLLKRTT</sequence>
<dbReference type="PATRIC" id="fig|698758.3.peg.66"/>
<dbReference type="OrthoDB" id="9805316at2"/>
<evidence type="ECO:0000256" key="5">
    <source>
        <dbReference type="ARBA" id="ARBA00022842"/>
    </source>
</evidence>
<name>K0IV58_AMPXN</name>
<keyword evidence="8" id="KW-1185">Reference proteome</keyword>
<evidence type="ECO:0000256" key="1">
    <source>
        <dbReference type="ARBA" id="ARBA00001946"/>
    </source>
</evidence>
<proteinExistence type="inferred from homology"/>
<comment type="cofactor">
    <cofactor evidence="1">
        <name>Mg(2+)</name>
        <dbReference type="ChEBI" id="CHEBI:18420"/>
    </cofactor>
</comment>
<evidence type="ECO:0000256" key="4">
    <source>
        <dbReference type="ARBA" id="ARBA00022723"/>
    </source>
</evidence>
<protein>
    <submittedName>
        <fullName evidence="7">Polyprenyl diphosphate synthase</fullName>
    </submittedName>
</protein>
<dbReference type="GO" id="GO:0004659">
    <property type="term" value="F:prenyltransferase activity"/>
    <property type="evidence" value="ECO:0007669"/>
    <property type="project" value="InterPro"/>
</dbReference>
<dbReference type="EMBL" id="AP012050">
    <property type="protein sequence ID" value="BAM46200.1"/>
    <property type="molecule type" value="Genomic_DNA"/>
</dbReference>
<dbReference type="KEGG" id="axl:AXY_00680"/>
<accession>K0IV58</accession>
<dbReference type="RefSeq" id="WP_015008807.1">
    <property type="nucleotide sequence ID" value="NC_018704.1"/>
</dbReference>
<dbReference type="InterPro" id="IPR033749">
    <property type="entry name" value="Polyprenyl_synt_CS"/>
</dbReference>
<evidence type="ECO:0000313" key="8">
    <source>
        <dbReference type="Proteomes" id="UP000006294"/>
    </source>
</evidence>
<evidence type="ECO:0000256" key="2">
    <source>
        <dbReference type="ARBA" id="ARBA00006706"/>
    </source>
</evidence>
<comment type="similarity">
    <text evidence="2 6">Belongs to the FPP/GGPP synthase family.</text>
</comment>
<evidence type="ECO:0000256" key="6">
    <source>
        <dbReference type="RuleBase" id="RU004466"/>
    </source>
</evidence>
<organism evidence="7 8">
    <name type="scientific">Amphibacillus xylanus (strain ATCC 51415 / DSM 6626 / JCM 7361 / LMG 17667 / NBRC 15112 / Ep01)</name>
    <dbReference type="NCBI Taxonomy" id="698758"/>
    <lineage>
        <taxon>Bacteria</taxon>
        <taxon>Bacillati</taxon>
        <taxon>Bacillota</taxon>
        <taxon>Bacilli</taxon>
        <taxon>Bacillales</taxon>
        <taxon>Bacillaceae</taxon>
        <taxon>Amphibacillus</taxon>
    </lineage>
</organism>
<dbReference type="GO" id="GO:0046872">
    <property type="term" value="F:metal ion binding"/>
    <property type="evidence" value="ECO:0007669"/>
    <property type="project" value="UniProtKB-KW"/>
</dbReference>
<keyword evidence="5" id="KW-0460">Magnesium</keyword>
<reference evidence="7 8" key="1">
    <citation type="submission" date="2011-01" db="EMBL/GenBank/DDBJ databases">
        <title>Whole genome sequence of Amphibacillus xylinus NBRC 15112.</title>
        <authorList>
            <person name="Nakazawa H."/>
            <person name="Katano Y."/>
            <person name="Nakamura S."/>
            <person name="Sasagawa M."/>
            <person name="Fukada J."/>
            <person name="Arai T."/>
            <person name="Sasakura N."/>
            <person name="Mochizuki D."/>
            <person name="Hosoyama A."/>
            <person name="Harada K."/>
            <person name="Horikawa H."/>
            <person name="Kato Y."/>
            <person name="Harada T."/>
            <person name="Sasaki K."/>
            <person name="Sekiguchi M."/>
            <person name="Hodoyama M."/>
            <person name="Nishiko R."/>
            <person name="Narita H."/>
            <person name="Hanamaki A."/>
            <person name="Hata C."/>
            <person name="Konno Y."/>
            <person name="Niimura Y."/>
            <person name="Yamazaki S."/>
            <person name="Fujita N."/>
        </authorList>
    </citation>
    <scope>NUCLEOTIDE SEQUENCE [LARGE SCALE GENOMIC DNA]</scope>
    <source>
        <strain evidence="8">ATCC 51415 / DSM 6626 / JCM 7361 / LMG 17667 / NBRC 15112 / Ep01</strain>
    </source>
</reference>
<dbReference type="InterPro" id="IPR008949">
    <property type="entry name" value="Isoprenoid_synthase_dom_sf"/>
</dbReference>
<dbReference type="PANTHER" id="PTHR12001:SF69">
    <property type="entry name" value="ALL TRANS-POLYPRENYL-DIPHOSPHATE SYNTHASE PDSS1"/>
    <property type="match status" value="1"/>
</dbReference>
<dbReference type="CDD" id="cd00685">
    <property type="entry name" value="Trans_IPPS_HT"/>
    <property type="match status" value="1"/>
</dbReference>
<dbReference type="Proteomes" id="UP000006294">
    <property type="component" value="Chromosome"/>
</dbReference>
<dbReference type="PROSITE" id="PS00444">
    <property type="entry name" value="POLYPRENYL_SYNTHASE_2"/>
    <property type="match status" value="1"/>
</dbReference>
<dbReference type="STRING" id="698758.AXY_00680"/>
<dbReference type="Pfam" id="PF00348">
    <property type="entry name" value="polyprenyl_synt"/>
    <property type="match status" value="1"/>
</dbReference>
<dbReference type="eggNOG" id="COG0142">
    <property type="taxonomic scope" value="Bacteria"/>
</dbReference>
<dbReference type="HOGENOM" id="CLU_014015_2_0_9"/>
<gene>
    <name evidence="7" type="ordered locus">AXY_00680</name>
</gene>
<dbReference type="InterPro" id="IPR000092">
    <property type="entry name" value="Polyprenyl_synt"/>
</dbReference>